<name>A0A7G8BIW0_9BACT</name>
<evidence type="ECO:0000256" key="1">
    <source>
        <dbReference type="SAM" id="SignalP"/>
    </source>
</evidence>
<proteinExistence type="predicted"/>
<dbReference type="Gene3D" id="3.40.30.10">
    <property type="entry name" value="Glutaredoxin"/>
    <property type="match status" value="1"/>
</dbReference>
<dbReference type="SUPFAM" id="SSF52833">
    <property type="entry name" value="Thioredoxin-like"/>
    <property type="match status" value="1"/>
</dbReference>
<dbReference type="InterPro" id="IPR012336">
    <property type="entry name" value="Thioredoxin-like_fold"/>
</dbReference>
<keyword evidence="4" id="KW-1185">Reference proteome</keyword>
<dbReference type="RefSeq" id="WP_186743434.1">
    <property type="nucleotide sequence ID" value="NZ_CP060394.1"/>
</dbReference>
<feature type="domain" description="Thioredoxin-like fold" evidence="2">
    <location>
        <begin position="37"/>
        <end position="176"/>
    </location>
</feature>
<dbReference type="KEGG" id="adin:H7849_00130"/>
<evidence type="ECO:0000313" key="4">
    <source>
        <dbReference type="Proteomes" id="UP000515312"/>
    </source>
</evidence>
<dbReference type="AlphaFoldDB" id="A0A7G8BIW0"/>
<reference evidence="3 4" key="1">
    <citation type="submission" date="2020-08" db="EMBL/GenBank/DDBJ databases">
        <title>Edaphobacter telluris sp. nov. and Acidobacterium dinghuensis sp. nov., two acidobacteria isolated from forest soil.</title>
        <authorList>
            <person name="Fu J."/>
            <person name="Qiu L."/>
        </authorList>
    </citation>
    <scope>NUCLEOTIDE SEQUENCE [LARGE SCALE GENOMIC DNA]</scope>
    <source>
        <strain evidence="3">4Y35</strain>
    </source>
</reference>
<gene>
    <name evidence="3" type="ORF">H7849_00130</name>
</gene>
<feature type="chain" id="PRO_5028938712" evidence="1">
    <location>
        <begin position="25"/>
        <end position="204"/>
    </location>
</feature>
<protein>
    <submittedName>
        <fullName evidence="3">Thioredoxin domain-containing protein</fullName>
    </submittedName>
</protein>
<sequence>MLRTLFALVGACALVFGTATQSKAAMDQSALKPPAGAKVALIEFADLECPSCAHQNPLLKDAAAKYHIPWERHDFPIQYHHWSSVAAINARWFDTKSQKLGDDYRDAVFASQMSIATPDDLRSFTDKFAKDHGVAMPFVIDPQGKLAAAVKADYDLGVSLGVHQTPTVWIVTDKHGVTNATQVTDFNKLYSMLDAAVAATSGGK</sequence>
<dbReference type="Pfam" id="PF13462">
    <property type="entry name" value="Thioredoxin_4"/>
    <property type="match status" value="1"/>
</dbReference>
<dbReference type="Proteomes" id="UP000515312">
    <property type="component" value="Chromosome"/>
</dbReference>
<keyword evidence="1" id="KW-0732">Signal</keyword>
<dbReference type="EMBL" id="CP060394">
    <property type="protein sequence ID" value="QNI32480.1"/>
    <property type="molecule type" value="Genomic_DNA"/>
</dbReference>
<evidence type="ECO:0000259" key="2">
    <source>
        <dbReference type="Pfam" id="PF13462"/>
    </source>
</evidence>
<organism evidence="3 4">
    <name type="scientific">Alloacidobacterium dinghuense</name>
    <dbReference type="NCBI Taxonomy" id="2763107"/>
    <lineage>
        <taxon>Bacteria</taxon>
        <taxon>Pseudomonadati</taxon>
        <taxon>Acidobacteriota</taxon>
        <taxon>Terriglobia</taxon>
        <taxon>Terriglobales</taxon>
        <taxon>Acidobacteriaceae</taxon>
        <taxon>Alloacidobacterium</taxon>
    </lineage>
</organism>
<accession>A0A7G8BIW0</accession>
<feature type="signal peptide" evidence="1">
    <location>
        <begin position="1"/>
        <end position="24"/>
    </location>
</feature>
<dbReference type="InterPro" id="IPR036249">
    <property type="entry name" value="Thioredoxin-like_sf"/>
</dbReference>
<evidence type="ECO:0000313" key="3">
    <source>
        <dbReference type="EMBL" id="QNI32480.1"/>
    </source>
</evidence>